<comment type="caution">
    <text evidence="1">The sequence shown here is derived from an EMBL/GenBank/DDBJ whole genome shotgun (WGS) entry which is preliminary data.</text>
</comment>
<gene>
    <name evidence="1" type="ORF">HLUCCA11_16670</name>
</gene>
<protein>
    <submittedName>
        <fullName evidence="1">Uncharacterized protein</fullName>
    </submittedName>
</protein>
<dbReference type="AlphaFoldDB" id="A0A0P7ZH14"/>
<evidence type="ECO:0000313" key="2">
    <source>
        <dbReference type="Proteomes" id="UP000050465"/>
    </source>
</evidence>
<dbReference type="EMBL" id="LJZR01000025">
    <property type="protein sequence ID" value="KPQ33916.1"/>
    <property type="molecule type" value="Genomic_DNA"/>
</dbReference>
<proteinExistence type="predicted"/>
<evidence type="ECO:0000313" key="1">
    <source>
        <dbReference type="EMBL" id="KPQ33916.1"/>
    </source>
</evidence>
<sequence>MATREQIRKHLAQSATIKFDNFATPTKGDEAKKMKIMEHVKKSKG</sequence>
<dbReference type="Proteomes" id="UP000050465">
    <property type="component" value="Unassembled WGS sequence"/>
</dbReference>
<organism evidence="1 2">
    <name type="scientific">Phormidesmis priestleyi Ana</name>
    <dbReference type="NCBI Taxonomy" id="1666911"/>
    <lineage>
        <taxon>Bacteria</taxon>
        <taxon>Bacillati</taxon>
        <taxon>Cyanobacteriota</taxon>
        <taxon>Cyanophyceae</taxon>
        <taxon>Leptolyngbyales</taxon>
        <taxon>Leptolyngbyaceae</taxon>
        <taxon>Phormidesmis</taxon>
    </lineage>
</organism>
<reference evidence="1 2" key="1">
    <citation type="submission" date="2015-09" db="EMBL/GenBank/DDBJ databases">
        <title>Identification and resolution of microdiversity through metagenomic sequencing of parallel consortia.</title>
        <authorList>
            <person name="Nelson W.C."/>
            <person name="Romine M.F."/>
            <person name="Lindemann S.R."/>
        </authorList>
    </citation>
    <scope>NUCLEOTIDE SEQUENCE [LARGE SCALE GENOMIC DNA]</scope>
    <source>
        <strain evidence="1">Ana</strain>
    </source>
</reference>
<name>A0A0P7ZH14_9CYAN</name>
<accession>A0A0P7ZH14</accession>